<dbReference type="EMBL" id="OIVN01000058">
    <property type="protein sequence ID" value="SPC73445.1"/>
    <property type="molecule type" value="Genomic_DNA"/>
</dbReference>
<accession>A0A2N9EFA6</accession>
<reference evidence="2" key="1">
    <citation type="submission" date="2018-02" db="EMBL/GenBank/DDBJ databases">
        <authorList>
            <person name="Cohen D.B."/>
            <person name="Kent A.D."/>
        </authorList>
    </citation>
    <scope>NUCLEOTIDE SEQUENCE</scope>
</reference>
<feature type="compositionally biased region" description="Basic and acidic residues" evidence="1">
    <location>
        <begin position="73"/>
        <end position="88"/>
    </location>
</feature>
<proteinExistence type="predicted"/>
<gene>
    <name evidence="2" type="ORF">FSB_LOCUS1327</name>
</gene>
<evidence type="ECO:0000256" key="1">
    <source>
        <dbReference type="SAM" id="MobiDB-lite"/>
    </source>
</evidence>
<protein>
    <submittedName>
        <fullName evidence="2">Uncharacterized protein</fullName>
    </submittedName>
</protein>
<feature type="compositionally biased region" description="Polar residues" evidence="1">
    <location>
        <begin position="91"/>
        <end position="102"/>
    </location>
</feature>
<dbReference type="AlphaFoldDB" id="A0A2N9EFA6"/>
<sequence>MADLQIEKKKTGWVASPLPCLAAPRITTPRCASSAIRAHAHARARAHASYATRMGCGSDWSREGATPQPKPVTHRESTPCRPHYDPCKPTKNPQQTHCKQPP</sequence>
<evidence type="ECO:0000313" key="2">
    <source>
        <dbReference type="EMBL" id="SPC73445.1"/>
    </source>
</evidence>
<feature type="region of interest" description="Disordered" evidence="1">
    <location>
        <begin position="43"/>
        <end position="102"/>
    </location>
</feature>
<organism evidence="2">
    <name type="scientific">Fagus sylvatica</name>
    <name type="common">Beechnut</name>
    <dbReference type="NCBI Taxonomy" id="28930"/>
    <lineage>
        <taxon>Eukaryota</taxon>
        <taxon>Viridiplantae</taxon>
        <taxon>Streptophyta</taxon>
        <taxon>Embryophyta</taxon>
        <taxon>Tracheophyta</taxon>
        <taxon>Spermatophyta</taxon>
        <taxon>Magnoliopsida</taxon>
        <taxon>eudicotyledons</taxon>
        <taxon>Gunneridae</taxon>
        <taxon>Pentapetalae</taxon>
        <taxon>rosids</taxon>
        <taxon>fabids</taxon>
        <taxon>Fagales</taxon>
        <taxon>Fagaceae</taxon>
        <taxon>Fagus</taxon>
    </lineage>
</organism>
<name>A0A2N9EFA6_FAGSY</name>